<accession>A0A2T5YJC9</accession>
<protein>
    <submittedName>
        <fullName evidence="3">TolB-like protein</fullName>
    </submittedName>
</protein>
<dbReference type="PROSITE" id="PS50125">
    <property type="entry name" value="GUANYLATE_CYCLASE_2"/>
    <property type="match status" value="1"/>
</dbReference>
<keyword evidence="1" id="KW-0802">TPR repeat</keyword>
<dbReference type="Pfam" id="PF00211">
    <property type="entry name" value="Guanylate_cyc"/>
    <property type="match status" value="1"/>
</dbReference>
<dbReference type="Proteomes" id="UP000244225">
    <property type="component" value="Unassembled WGS sequence"/>
</dbReference>
<dbReference type="Pfam" id="PF13432">
    <property type="entry name" value="TPR_16"/>
    <property type="match status" value="1"/>
</dbReference>
<dbReference type="SMART" id="SM00028">
    <property type="entry name" value="TPR"/>
    <property type="match status" value="4"/>
</dbReference>
<sequence>MSQKRQLAAIMFTDIEGYTAIMQQNEQQALALKNRHREVLQRCHQQYNGRIVQYYGDGALSMFQSAVNAVECALAMQLAYRQAPQVPVRMGLHMGDVVFDEEQLFGDGVNLASRVESLGVAGSVLISDKIRDEVLNHPNIKTYSVGAYQFKNVERKVEVFALDHEGLVRPAPDSLNGKTEIKKKASLRTSKRPPPKSIAVLPLVNMSNDPEQQYFSDGIAEEIINSLSNLKDLKVAGRTSSFRFDRNNVDLREVGEKLGVSTVLEGSVRKQGERFRITVQLTKVEDGFHIWSERYDGDMHDIFAVQDQIATEITEKMKVTLLGKGKSKLRKTSTHNSEAYELYLKGRFYLNRRGTYILTGISYLQQAIKLDPDFALAHAEYADANLMAGLYGLVPPNKVMLKARRSAETALKLNPLLCETYCALGSYYCYVWDLPEAERHFLKSLELNPSYAPAHVRYGLNYLAWIKGDFAKAEEHGRKAIKLEPLSAICFGIYAQILHTAGKFEEALEACKTGLELDGNSFLCLLYEGYSYLFMKQYEKALACFERLMVLSDRHNFVHGALVMTLSKMGDLERARLELSNLKDRAEKEYIVCTVIGIAAGWVNDSLDEAFHYFERGYREHDPLLVSLRHEHWVSDAVRADPRYQRLLDKMNSPNLPRSQRR</sequence>
<dbReference type="Gene3D" id="1.25.40.10">
    <property type="entry name" value="Tetratricopeptide repeat domain"/>
    <property type="match status" value="1"/>
</dbReference>
<evidence type="ECO:0000313" key="3">
    <source>
        <dbReference type="EMBL" id="PTX19414.1"/>
    </source>
</evidence>
<keyword evidence="4" id="KW-1185">Reference proteome</keyword>
<dbReference type="PROSITE" id="PS50005">
    <property type="entry name" value="TPR"/>
    <property type="match status" value="1"/>
</dbReference>
<dbReference type="GO" id="GO:0035556">
    <property type="term" value="P:intracellular signal transduction"/>
    <property type="evidence" value="ECO:0007669"/>
    <property type="project" value="InterPro"/>
</dbReference>
<evidence type="ECO:0000256" key="1">
    <source>
        <dbReference type="PROSITE-ProRule" id="PRU00339"/>
    </source>
</evidence>
<gene>
    <name evidence="3" type="ORF">C8N40_104146</name>
</gene>
<evidence type="ECO:0000313" key="4">
    <source>
        <dbReference type="Proteomes" id="UP000244225"/>
    </source>
</evidence>
<reference evidence="3 4" key="1">
    <citation type="submission" date="2018-04" db="EMBL/GenBank/DDBJ databases">
        <title>Genomic Encyclopedia of Archaeal and Bacterial Type Strains, Phase II (KMG-II): from individual species to whole genera.</title>
        <authorList>
            <person name="Goeker M."/>
        </authorList>
    </citation>
    <scope>NUCLEOTIDE SEQUENCE [LARGE SCALE GENOMIC DNA]</scope>
    <source>
        <strain evidence="3 4">DSM 100162</strain>
    </source>
</reference>
<dbReference type="EMBL" id="QBKI01000004">
    <property type="protein sequence ID" value="PTX19414.1"/>
    <property type="molecule type" value="Genomic_DNA"/>
</dbReference>
<dbReference type="SUPFAM" id="SSF81901">
    <property type="entry name" value="HCP-like"/>
    <property type="match status" value="1"/>
</dbReference>
<feature type="domain" description="Guanylate cyclase" evidence="2">
    <location>
        <begin position="9"/>
        <end position="116"/>
    </location>
</feature>
<feature type="repeat" description="TPR" evidence="1">
    <location>
        <begin position="418"/>
        <end position="451"/>
    </location>
</feature>
<dbReference type="AlphaFoldDB" id="A0A2T5YJC9"/>
<dbReference type="SMART" id="SM00044">
    <property type="entry name" value="CYCc"/>
    <property type="match status" value="1"/>
</dbReference>
<evidence type="ECO:0000259" key="2">
    <source>
        <dbReference type="PROSITE" id="PS50125"/>
    </source>
</evidence>
<dbReference type="OrthoDB" id="9779074at2"/>
<proteinExistence type="predicted"/>
<dbReference type="CDD" id="cd07302">
    <property type="entry name" value="CHD"/>
    <property type="match status" value="1"/>
</dbReference>
<dbReference type="InterPro" id="IPR050697">
    <property type="entry name" value="Adenylyl/Guanylyl_Cyclase_3/4"/>
</dbReference>
<dbReference type="InterPro" id="IPR001054">
    <property type="entry name" value="A/G_cyclase"/>
</dbReference>
<comment type="caution">
    <text evidence="3">The sequence shown here is derived from an EMBL/GenBank/DDBJ whole genome shotgun (WGS) entry which is preliminary data.</text>
</comment>
<dbReference type="InterPro" id="IPR019734">
    <property type="entry name" value="TPR_rpt"/>
</dbReference>
<dbReference type="Gene3D" id="3.30.70.1230">
    <property type="entry name" value="Nucleotide cyclase"/>
    <property type="match status" value="1"/>
</dbReference>
<organism evidence="3 4">
    <name type="scientific">Pontibacter mucosus</name>
    <dbReference type="NCBI Taxonomy" id="1649266"/>
    <lineage>
        <taxon>Bacteria</taxon>
        <taxon>Pseudomonadati</taxon>
        <taxon>Bacteroidota</taxon>
        <taxon>Cytophagia</taxon>
        <taxon>Cytophagales</taxon>
        <taxon>Hymenobacteraceae</taxon>
        <taxon>Pontibacter</taxon>
    </lineage>
</organism>
<dbReference type="GO" id="GO:0006171">
    <property type="term" value="P:cAMP biosynthetic process"/>
    <property type="evidence" value="ECO:0007669"/>
    <property type="project" value="TreeGrafter"/>
</dbReference>
<dbReference type="InterPro" id="IPR029787">
    <property type="entry name" value="Nucleotide_cyclase"/>
</dbReference>
<dbReference type="Gene3D" id="3.40.50.10070">
    <property type="entry name" value="TolB, N-terminal domain"/>
    <property type="match status" value="1"/>
</dbReference>
<dbReference type="PANTHER" id="PTHR43081">
    <property type="entry name" value="ADENYLATE CYCLASE, TERMINAL-DIFFERENTIATION SPECIFIC-RELATED"/>
    <property type="match status" value="1"/>
</dbReference>
<dbReference type="InterPro" id="IPR011990">
    <property type="entry name" value="TPR-like_helical_dom_sf"/>
</dbReference>
<dbReference type="RefSeq" id="WP_108211532.1">
    <property type="nucleotide sequence ID" value="NZ_QBKI01000004.1"/>
</dbReference>
<name>A0A2T5YJC9_9BACT</name>
<dbReference type="PANTHER" id="PTHR43081:SF19">
    <property type="entry name" value="PH-SENSITIVE ADENYLATE CYCLASE RV1264"/>
    <property type="match status" value="1"/>
</dbReference>
<dbReference type="SUPFAM" id="SSF55073">
    <property type="entry name" value="Nucleotide cyclase"/>
    <property type="match status" value="1"/>
</dbReference>
<dbReference type="GO" id="GO:0004016">
    <property type="term" value="F:adenylate cyclase activity"/>
    <property type="evidence" value="ECO:0007669"/>
    <property type="project" value="UniProtKB-ARBA"/>
</dbReference>